<gene>
    <name evidence="2" type="ORF">CLV45_3056</name>
</gene>
<protein>
    <submittedName>
        <fullName evidence="2">DinB family protein</fullName>
    </submittedName>
</protein>
<comment type="caution">
    <text evidence="2">The sequence shown here is derived from an EMBL/GenBank/DDBJ whole genome shotgun (WGS) entry which is preliminary data.</text>
</comment>
<dbReference type="InterPro" id="IPR034660">
    <property type="entry name" value="DinB/YfiT-like"/>
</dbReference>
<dbReference type="OrthoDB" id="9814103at2"/>
<dbReference type="EMBL" id="PGFA01000002">
    <property type="protein sequence ID" value="PJJ54710.1"/>
    <property type="molecule type" value="Genomic_DNA"/>
</dbReference>
<evidence type="ECO:0000259" key="1">
    <source>
        <dbReference type="Pfam" id="PF12867"/>
    </source>
</evidence>
<feature type="domain" description="DinB-like" evidence="1">
    <location>
        <begin position="26"/>
        <end position="155"/>
    </location>
</feature>
<dbReference type="Proteomes" id="UP000228535">
    <property type="component" value="Unassembled WGS sequence"/>
</dbReference>
<dbReference type="Pfam" id="PF12867">
    <property type="entry name" value="DinB_2"/>
    <property type="match status" value="1"/>
</dbReference>
<evidence type="ECO:0000313" key="2">
    <source>
        <dbReference type="EMBL" id="PJJ54710.1"/>
    </source>
</evidence>
<dbReference type="Gene3D" id="1.20.120.450">
    <property type="entry name" value="dinb family like domain"/>
    <property type="match status" value="1"/>
</dbReference>
<sequence length="164" mass="18236">MKSETSRMYDQLTRAFDGNAWSGPSLLATLQHLTASQAAARPIVQAHSIWEIVLHLTTWIQTVQQRVESRRVTPVTPAQDWPAQPTVLDEELWEATRRELQAAHAQLLELVASLAESDLEMPVGEEPDVEPGPAHSVYVLLHGLAQHNLYHAGQIALLRKALSL</sequence>
<name>A0A2M9B9T8_9BACT</name>
<dbReference type="RefSeq" id="WP_100337324.1">
    <property type="nucleotide sequence ID" value="NZ_PGFA01000002.1"/>
</dbReference>
<proteinExistence type="predicted"/>
<dbReference type="SUPFAM" id="SSF109854">
    <property type="entry name" value="DinB/YfiT-like putative metalloenzymes"/>
    <property type="match status" value="1"/>
</dbReference>
<dbReference type="AlphaFoldDB" id="A0A2M9B9T8"/>
<dbReference type="InterPro" id="IPR024775">
    <property type="entry name" value="DinB-like"/>
</dbReference>
<organism evidence="2 3">
    <name type="scientific">Hymenobacter chitinivorans DSM 11115</name>
    <dbReference type="NCBI Taxonomy" id="1121954"/>
    <lineage>
        <taxon>Bacteria</taxon>
        <taxon>Pseudomonadati</taxon>
        <taxon>Bacteroidota</taxon>
        <taxon>Cytophagia</taxon>
        <taxon>Cytophagales</taxon>
        <taxon>Hymenobacteraceae</taxon>
        <taxon>Hymenobacter</taxon>
    </lineage>
</organism>
<evidence type="ECO:0000313" key="3">
    <source>
        <dbReference type="Proteomes" id="UP000228535"/>
    </source>
</evidence>
<keyword evidence="3" id="KW-1185">Reference proteome</keyword>
<reference evidence="2 3" key="1">
    <citation type="submission" date="2017-11" db="EMBL/GenBank/DDBJ databases">
        <title>Genomic Encyclopedia of Archaeal and Bacterial Type Strains, Phase II (KMG-II): From Individual Species to Whole Genera.</title>
        <authorList>
            <person name="Goeker M."/>
        </authorList>
    </citation>
    <scope>NUCLEOTIDE SEQUENCE [LARGE SCALE GENOMIC DNA]</scope>
    <source>
        <strain evidence="2 3">DSM 11115</strain>
    </source>
</reference>
<accession>A0A2M9B9T8</accession>